<dbReference type="GO" id="GO:0005829">
    <property type="term" value="C:cytosol"/>
    <property type="evidence" value="ECO:0007669"/>
    <property type="project" value="TreeGrafter"/>
</dbReference>
<keyword evidence="3" id="KW-0175">Coiled coil</keyword>
<dbReference type="Gene3D" id="2.40.160.120">
    <property type="match status" value="1"/>
</dbReference>
<evidence type="ECO:0008006" key="6">
    <source>
        <dbReference type="Google" id="ProtNLM"/>
    </source>
</evidence>
<dbReference type="PANTHER" id="PTHR10972:SF92">
    <property type="entry name" value="OXYSTEROL BINDING PROTEIN"/>
    <property type="match status" value="1"/>
</dbReference>
<comment type="caution">
    <text evidence="4">The sequence shown here is derived from an EMBL/GenBank/DDBJ whole genome shotgun (WGS) entry which is preliminary data.</text>
</comment>
<dbReference type="Pfam" id="PF01237">
    <property type="entry name" value="Oxysterol_BP"/>
    <property type="match status" value="2"/>
</dbReference>
<organism evidence="4 5">
    <name type="scientific">Lecanosticta acicola</name>
    <dbReference type="NCBI Taxonomy" id="111012"/>
    <lineage>
        <taxon>Eukaryota</taxon>
        <taxon>Fungi</taxon>
        <taxon>Dikarya</taxon>
        <taxon>Ascomycota</taxon>
        <taxon>Pezizomycotina</taxon>
        <taxon>Dothideomycetes</taxon>
        <taxon>Dothideomycetidae</taxon>
        <taxon>Mycosphaerellales</taxon>
        <taxon>Mycosphaerellaceae</taxon>
        <taxon>Lecanosticta</taxon>
    </lineage>
</organism>
<dbReference type="AlphaFoldDB" id="A0AAI8Z3J9"/>
<dbReference type="Gene3D" id="3.30.70.3490">
    <property type="match status" value="1"/>
</dbReference>
<sequence length="393" mass="43839">MAAENGTQRSSLKEFLASIATIKGDLSNITAPPFVLADKSTTEFPRYWIEHPDLFCAPAHEKDPARRMLAVLKWFLSSLKDQQYAGRNPKDGIKKPLNAVLGEVFIGDCGPAEDVTKMVAEQVSHHPPVTACYLWNDQHGVRAEGYTRQEITFSGTVNIQQTGHATLHLDEFDEDYLIPLPNVKVQGILSGSPYPELVGSHSIVSSSGYIADVDFSGKKLLGMSGKKNHLEAKIFKLTNKKRSGPIFTAEGSWSDRFEFKDSAENVIDSYDVASAQSAGFRVAPIEEQDPWESRKAWGGVIRSIQAGDMQGVADNKSKLENAQRELRKQAETSEESWRPLFFRKESRHDAAQKLLSEVGETLAMDQTKGVWRFDREAAATLQRPWRGKLTPFR</sequence>
<name>A0AAI8Z3J9_9PEZI</name>
<feature type="coiled-coil region" evidence="3">
    <location>
        <begin position="309"/>
        <end position="336"/>
    </location>
</feature>
<dbReference type="InterPro" id="IPR018494">
    <property type="entry name" value="Oxysterol-bd_CS"/>
</dbReference>
<protein>
    <recommendedName>
        <fullName evidence="6">Oxysterol-binding protein</fullName>
    </recommendedName>
</protein>
<evidence type="ECO:0000256" key="3">
    <source>
        <dbReference type="SAM" id="Coils"/>
    </source>
</evidence>
<dbReference type="InterPro" id="IPR037239">
    <property type="entry name" value="OSBP_sf"/>
</dbReference>
<reference evidence="4" key="1">
    <citation type="submission" date="2023-11" db="EMBL/GenBank/DDBJ databases">
        <authorList>
            <person name="Alioto T."/>
            <person name="Alioto T."/>
            <person name="Gomez Garrido J."/>
        </authorList>
    </citation>
    <scope>NUCLEOTIDE SEQUENCE</scope>
</reference>
<dbReference type="GO" id="GO:0016020">
    <property type="term" value="C:membrane"/>
    <property type="evidence" value="ECO:0007669"/>
    <property type="project" value="TreeGrafter"/>
</dbReference>
<gene>
    <name evidence="4" type="ORF">LECACI_7A006978</name>
</gene>
<dbReference type="GO" id="GO:0008142">
    <property type="term" value="F:oxysterol binding"/>
    <property type="evidence" value="ECO:0007669"/>
    <property type="project" value="TreeGrafter"/>
</dbReference>
<proteinExistence type="inferred from homology"/>
<comment type="similarity">
    <text evidence="1 2">Belongs to the OSBP family.</text>
</comment>
<dbReference type="SUPFAM" id="SSF144000">
    <property type="entry name" value="Oxysterol-binding protein-like"/>
    <property type="match status" value="1"/>
</dbReference>
<evidence type="ECO:0000256" key="1">
    <source>
        <dbReference type="ARBA" id="ARBA00008842"/>
    </source>
</evidence>
<dbReference type="EMBL" id="CAVMBE010000053">
    <property type="protein sequence ID" value="CAK4031820.1"/>
    <property type="molecule type" value="Genomic_DNA"/>
</dbReference>
<keyword evidence="5" id="KW-1185">Reference proteome</keyword>
<dbReference type="Gene3D" id="1.10.287.2720">
    <property type="match status" value="1"/>
</dbReference>
<dbReference type="Proteomes" id="UP001296104">
    <property type="component" value="Unassembled WGS sequence"/>
</dbReference>
<dbReference type="PROSITE" id="PS01013">
    <property type="entry name" value="OSBP"/>
    <property type="match status" value="1"/>
</dbReference>
<evidence type="ECO:0000256" key="2">
    <source>
        <dbReference type="RuleBase" id="RU003844"/>
    </source>
</evidence>
<evidence type="ECO:0000313" key="4">
    <source>
        <dbReference type="EMBL" id="CAK4031820.1"/>
    </source>
</evidence>
<dbReference type="PANTHER" id="PTHR10972">
    <property type="entry name" value="OXYSTEROL-BINDING PROTEIN-RELATED"/>
    <property type="match status" value="1"/>
</dbReference>
<accession>A0AAI8Z3J9</accession>
<dbReference type="InterPro" id="IPR000648">
    <property type="entry name" value="Oxysterol-bd"/>
</dbReference>
<evidence type="ECO:0000313" key="5">
    <source>
        <dbReference type="Proteomes" id="UP001296104"/>
    </source>
</evidence>